<evidence type="ECO:0000313" key="2">
    <source>
        <dbReference type="Proteomes" id="UP001177003"/>
    </source>
</evidence>
<keyword evidence="2" id="KW-1185">Reference proteome</keyword>
<sequence>MIKEAFQIYGKVVDIYIGEVTRRSLLPHNILLSRLSCSICCGQGFAEAVTGKINGNIMTNPHPTITLKPIEIVSKWEERVLVGEVCSAQHIANIPTIMERDSNYSGKVYYIGGLKIIIVFINQKEADMFYQDDSNWNRWFKWLKKGFNDDHGATRLAWVRIHGVPVRFRSEENYTKIAENFGKPIETFGGNWKFF</sequence>
<dbReference type="Proteomes" id="UP001177003">
    <property type="component" value="Chromosome 4"/>
</dbReference>
<proteinExistence type="predicted"/>
<name>A0AA35YWT0_LACSI</name>
<reference evidence="1" key="1">
    <citation type="submission" date="2023-04" db="EMBL/GenBank/DDBJ databases">
        <authorList>
            <person name="Vijverberg K."/>
            <person name="Xiong W."/>
            <person name="Schranz E."/>
        </authorList>
    </citation>
    <scope>NUCLEOTIDE SEQUENCE</scope>
</reference>
<protein>
    <recommendedName>
        <fullName evidence="3">DUF4283 domain-containing protein</fullName>
    </recommendedName>
</protein>
<dbReference type="AlphaFoldDB" id="A0AA35YWT0"/>
<evidence type="ECO:0008006" key="3">
    <source>
        <dbReference type="Google" id="ProtNLM"/>
    </source>
</evidence>
<organism evidence="1 2">
    <name type="scientific">Lactuca saligna</name>
    <name type="common">Willowleaf lettuce</name>
    <dbReference type="NCBI Taxonomy" id="75948"/>
    <lineage>
        <taxon>Eukaryota</taxon>
        <taxon>Viridiplantae</taxon>
        <taxon>Streptophyta</taxon>
        <taxon>Embryophyta</taxon>
        <taxon>Tracheophyta</taxon>
        <taxon>Spermatophyta</taxon>
        <taxon>Magnoliopsida</taxon>
        <taxon>eudicotyledons</taxon>
        <taxon>Gunneridae</taxon>
        <taxon>Pentapetalae</taxon>
        <taxon>asterids</taxon>
        <taxon>campanulids</taxon>
        <taxon>Asterales</taxon>
        <taxon>Asteraceae</taxon>
        <taxon>Cichorioideae</taxon>
        <taxon>Cichorieae</taxon>
        <taxon>Lactucinae</taxon>
        <taxon>Lactuca</taxon>
    </lineage>
</organism>
<accession>A0AA35YWT0</accession>
<gene>
    <name evidence="1" type="ORF">LSALG_LOCUS21009</name>
</gene>
<evidence type="ECO:0000313" key="1">
    <source>
        <dbReference type="EMBL" id="CAI9281302.1"/>
    </source>
</evidence>
<dbReference type="EMBL" id="OX465080">
    <property type="protein sequence ID" value="CAI9281302.1"/>
    <property type="molecule type" value="Genomic_DNA"/>
</dbReference>